<keyword evidence="2" id="KW-0285">Flavoprotein</keyword>
<dbReference type="PANTHER" id="PTHR43104:SF2">
    <property type="entry name" value="L-2-HYDROXYGLUTARATE DEHYDROGENASE, MITOCHONDRIAL"/>
    <property type="match status" value="1"/>
</dbReference>
<proteinExistence type="inferred from homology"/>
<dbReference type="GO" id="GO:0005737">
    <property type="term" value="C:cytoplasm"/>
    <property type="evidence" value="ECO:0007669"/>
    <property type="project" value="TreeGrafter"/>
</dbReference>
<comment type="similarity">
    <text evidence="5">Belongs to the L2HGDH family.</text>
</comment>
<evidence type="ECO:0000313" key="8">
    <source>
        <dbReference type="Proteomes" id="UP000619244"/>
    </source>
</evidence>
<dbReference type="RefSeq" id="WP_190192811.1">
    <property type="nucleotide sequence ID" value="NZ_BMVU01000030.1"/>
</dbReference>
<dbReference type="Gene3D" id="3.50.50.60">
    <property type="entry name" value="FAD/NAD(P)-binding domain"/>
    <property type="match status" value="1"/>
</dbReference>
<evidence type="ECO:0000256" key="4">
    <source>
        <dbReference type="ARBA" id="ARBA00023002"/>
    </source>
</evidence>
<evidence type="ECO:0000256" key="3">
    <source>
        <dbReference type="ARBA" id="ARBA00022827"/>
    </source>
</evidence>
<dbReference type="AlphaFoldDB" id="A0A918NT56"/>
<dbReference type="Proteomes" id="UP000619244">
    <property type="component" value="Unassembled WGS sequence"/>
</dbReference>
<name>A0A918NT56_9ACTN</name>
<evidence type="ECO:0000313" key="7">
    <source>
        <dbReference type="EMBL" id="GGX92429.1"/>
    </source>
</evidence>
<dbReference type="PANTHER" id="PTHR43104">
    <property type="entry name" value="L-2-HYDROXYGLUTARATE DEHYDROGENASE, MITOCHONDRIAL"/>
    <property type="match status" value="1"/>
</dbReference>
<reference evidence="7" key="1">
    <citation type="journal article" date="2014" name="Int. J. Syst. Evol. Microbiol.">
        <title>Complete genome sequence of Corynebacterium casei LMG S-19264T (=DSM 44701T), isolated from a smear-ripened cheese.</title>
        <authorList>
            <consortium name="US DOE Joint Genome Institute (JGI-PGF)"/>
            <person name="Walter F."/>
            <person name="Albersmeier A."/>
            <person name="Kalinowski J."/>
            <person name="Ruckert C."/>
        </authorList>
    </citation>
    <scope>NUCLEOTIDE SEQUENCE</scope>
    <source>
        <strain evidence="7">JCM 4790</strain>
    </source>
</reference>
<comment type="caution">
    <text evidence="7">The sequence shown here is derived from an EMBL/GenBank/DDBJ whole genome shotgun (WGS) entry which is preliminary data.</text>
</comment>
<evidence type="ECO:0000256" key="5">
    <source>
        <dbReference type="ARBA" id="ARBA00037941"/>
    </source>
</evidence>
<sequence>MADETIGIVGAGIVGLATGREIALRRPGTRVVVFEKERQVALHQTGHNSGVVHAGIYYTPGSLKADLCVRGVSLLRAYCRDRALPYQEIGKLVVAVREDELGRMENLYQRAKNNHVPDLRKICKDEIRELEPHAGGIAALHSPRTAITDYPAIAREFAKDITDSGGEVRLGFPVTGITDVPGGIEVASGRPGVPPAEGWVSVRVDRLILCAGLQADSVARLAQDGREPRIIPFRGEYMLLKPDRTHLVRGLVYPVPDPRYPFLGVHFTPRVDGSVEVGPNAVLALAREGYRLGRISPRDLLGLAAYPGSWRMAARHWRTGIKEYRGSLSAAAFMKDAGRYVPGVGAEDVVRGGAGVRAQALDRDGTLVDDFRIHRVGRITAVRNAPSPAATASMAIAEHIVTAVLDT</sequence>
<feature type="domain" description="FAD dependent oxidoreductase" evidence="6">
    <location>
        <begin position="7"/>
        <end position="401"/>
    </location>
</feature>
<dbReference type="Pfam" id="PF01266">
    <property type="entry name" value="DAO"/>
    <property type="match status" value="1"/>
</dbReference>
<evidence type="ECO:0000256" key="1">
    <source>
        <dbReference type="ARBA" id="ARBA00001974"/>
    </source>
</evidence>
<protein>
    <submittedName>
        <fullName evidence="7">Hydroxyglutarate oxidase</fullName>
    </submittedName>
</protein>
<dbReference type="InterPro" id="IPR006076">
    <property type="entry name" value="FAD-dep_OxRdtase"/>
</dbReference>
<gene>
    <name evidence="7" type="ORF">GCM10010358_52940</name>
</gene>
<dbReference type="NCBIfam" id="NF008726">
    <property type="entry name" value="PRK11728.1"/>
    <property type="match status" value="1"/>
</dbReference>
<dbReference type="GO" id="GO:0047545">
    <property type="term" value="F:(S)-2-hydroxyglutarate dehydrogenase activity"/>
    <property type="evidence" value="ECO:0007669"/>
    <property type="project" value="TreeGrafter"/>
</dbReference>
<organism evidence="7 8">
    <name type="scientific">Streptomyces minutiscleroticus</name>
    <dbReference type="NCBI Taxonomy" id="68238"/>
    <lineage>
        <taxon>Bacteria</taxon>
        <taxon>Bacillati</taxon>
        <taxon>Actinomycetota</taxon>
        <taxon>Actinomycetes</taxon>
        <taxon>Kitasatosporales</taxon>
        <taxon>Streptomycetaceae</taxon>
        <taxon>Streptomyces</taxon>
    </lineage>
</organism>
<reference evidence="7" key="2">
    <citation type="submission" date="2020-09" db="EMBL/GenBank/DDBJ databases">
        <authorList>
            <person name="Sun Q."/>
            <person name="Ohkuma M."/>
        </authorList>
    </citation>
    <scope>NUCLEOTIDE SEQUENCE</scope>
    <source>
        <strain evidence="7">JCM 4790</strain>
    </source>
</reference>
<accession>A0A918NT56</accession>
<evidence type="ECO:0000256" key="2">
    <source>
        <dbReference type="ARBA" id="ARBA00022630"/>
    </source>
</evidence>
<dbReference type="InterPro" id="IPR036188">
    <property type="entry name" value="FAD/NAD-bd_sf"/>
</dbReference>
<keyword evidence="4" id="KW-0560">Oxidoreductase</keyword>
<comment type="cofactor">
    <cofactor evidence="1">
        <name>FAD</name>
        <dbReference type="ChEBI" id="CHEBI:57692"/>
    </cofactor>
</comment>
<dbReference type="SUPFAM" id="SSF51905">
    <property type="entry name" value="FAD/NAD(P)-binding domain"/>
    <property type="match status" value="1"/>
</dbReference>
<dbReference type="EMBL" id="BMVU01000030">
    <property type="protein sequence ID" value="GGX92429.1"/>
    <property type="molecule type" value="Genomic_DNA"/>
</dbReference>
<keyword evidence="3" id="KW-0274">FAD</keyword>
<evidence type="ECO:0000259" key="6">
    <source>
        <dbReference type="Pfam" id="PF01266"/>
    </source>
</evidence>
<dbReference type="Gene3D" id="3.30.9.10">
    <property type="entry name" value="D-Amino Acid Oxidase, subunit A, domain 2"/>
    <property type="match status" value="1"/>
</dbReference>
<keyword evidence="8" id="KW-1185">Reference proteome</keyword>